<sequence length="83" mass="8784">MKVRTLCAVAITSVLLVGCGQSEDDAKRQAAIASQALPLSIADKPAGIQLPRWQNTVTPTFTFATRTGKSSFTLQTRSGTDTS</sequence>
<protein>
    <submittedName>
        <fullName evidence="1">Uncharacterized protein</fullName>
    </submittedName>
</protein>
<evidence type="ECO:0000313" key="2">
    <source>
        <dbReference type="Proteomes" id="UP001164761"/>
    </source>
</evidence>
<dbReference type="EMBL" id="CP104067">
    <property type="protein sequence ID" value="WAH44329.1"/>
    <property type="molecule type" value="Genomic_DNA"/>
</dbReference>
<reference evidence="1" key="1">
    <citation type="submission" date="2022-08" db="EMBL/GenBank/DDBJ databases">
        <title>Alicyclobacillus fastidiosus DSM 17978, complete genome.</title>
        <authorList>
            <person name="Wang Q."/>
            <person name="Cai R."/>
            <person name="Wang Z."/>
        </authorList>
    </citation>
    <scope>NUCLEOTIDE SEQUENCE</scope>
    <source>
        <strain evidence="1">DSM 17978</strain>
    </source>
</reference>
<proteinExistence type="predicted"/>
<dbReference type="PROSITE" id="PS51257">
    <property type="entry name" value="PROKAR_LIPOPROTEIN"/>
    <property type="match status" value="1"/>
</dbReference>
<evidence type="ECO:0000313" key="1">
    <source>
        <dbReference type="EMBL" id="WAH44329.1"/>
    </source>
</evidence>
<accession>A0ABY6ZN71</accession>
<gene>
    <name evidence="1" type="ORF">NZD89_13620</name>
</gene>
<dbReference type="Proteomes" id="UP001164761">
    <property type="component" value="Chromosome"/>
</dbReference>
<name>A0ABY6ZN71_9BACL</name>
<organism evidence="1 2">
    <name type="scientific">Alicyclobacillus fastidiosus</name>
    <dbReference type="NCBI Taxonomy" id="392011"/>
    <lineage>
        <taxon>Bacteria</taxon>
        <taxon>Bacillati</taxon>
        <taxon>Bacillota</taxon>
        <taxon>Bacilli</taxon>
        <taxon>Bacillales</taxon>
        <taxon>Alicyclobacillaceae</taxon>
        <taxon>Alicyclobacillus</taxon>
    </lineage>
</organism>
<keyword evidence="2" id="KW-1185">Reference proteome</keyword>
<dbReference type="RefSeq" id="WP_268008225.1">
    <property type="nucleotide sequence ID" value="NZ_BSUT01000001.1"/>
</dbReference>